<dbReference type="InParanoid" id="A0A330L9D9"/>
<dbReference type="InterPro" id="IPR006143">
    <property type="entry name" value="RND_pump_MFP"/>
</dbReference>
<gene>
    <name evidence="8" type="ORF">NITLEN_60132</name>
</gene>
<feature type="domain" description="CusB-like three alpha-helical bundle" evidence="4">
    <location>
        <begin position="153"/>
        <end position="213"/>
    </location>
</feature>
<dbReference type="InterPro" id="IPR051909">
    <property type="entry name" value="MFP_Cation_Efflux"/>
</dbReference>
<dbReference type="PANTHER" id="PTHR30097">
    <property type="entry name" value="CATION EFFLUX SYSTEM PROTEIN CUSB"/>
    <property type="match status" value="1"/>
</dbReference>
<dbReference type="InterPro" id="IPR058790">
    <property type="entry name" value="BSH_CusB"/>
</dbReference>
<evidence type="ECO:0000256" key="1">
    <source>
        <dbReference type="ARBA" id="ARBA00009477"/>
    </source>
</evidence>
<evidence type="ECO:0000259" key="5">
    <source>
        <dbReference type="Pfam" id="PF25919"/>
    </source>
</evidence>
<reference evidence="9" key="1">
    <citation type="submission" date="2018-04" db="EMBL/GenBank/DDBJ databases">
        <authorList>
            <person name="Lucker S."/>
            <person name="Sakoula D."/>
        </authorList>
    </citation>
    <scope>NUCLEOTIDE SEQUENCE [LARGE SCALE GENOMIC DNA]</scope>
</reference>
<dbReference type="InterPro" id="IPR058792">
    <property type="entry name" value="Beta-barrel_RND_2"/>
</dbReference>
<keyword evidence="2" id="KW-0813">Transport</keyword>
<keyword evidence="3" id="KW-0812">Transmembrane</keyword>
<dbReference type="Pfam" id="PF25954">
    <property type="entry name" value="Beta-barrel_RND_2"/>
    <property type="match status" value="1"/>
</dbReference>
<dbReference type="GO" id="GO:0015679">
    <property type="term" value="P:plasma membrane copper ion transport"/>
    <property type="evidence" value="ECO:0007669"/>
    <property type="project" value="TreeGrafter"/>
</dbReference>
<dbReference type="PANTHER" id="PTHR30097:SF15">
    <property type="entry name" value="CATION EFFLUX SYSTEM PROTEIN CUSB"/>
    <property type="match status" value="1"/>
</dbReference>
<dbReference type="Proteomes" id="UP000248168">
    <property type="component" value="Unassembled WGS sequence"/>
</dbReference>
<dbReference type="SUPFAM" id="SSF111369">
    <property type="entry name" value="HlyD-like secretion proteins"/>
    <property type="match status" value="1"/>
</dbReference>
<comment type="similarity">
    <text evidence="1">Belongs to the membrane fusion protein (MFP) (TC 8.A.1) family.</text>
</comment>
<evidence type="ECO:0000313" key="8">
    <source>
        <dbReference type="EMBL" id="SPP66329.1"/>
    </source>
</evidence>
<protein>
    <submittedName>
        <fullName evidence="8">Uncharacterized protein</fullName>
    </submittedName>
</protein>
<evidence type="ECO:0000259" key="6">
    <source>
        <dbReference type="Pfam" id="PF25954"/>
    </source>
</evidence>
<evidence type="ECO:0000256" key="2">
    <source>
        <dbReference type="ARBA" id="ARBA00022448"/>
    </source>
</evidence>
<dbReference type="Gene3D" id="2.40.30.170">
    <property type="match status" value="1"/>
</dbReference>
<keyword evidence="3" id="KW-0472">Membrane</keyword>
<feature type="transmembrane region" description="Helical" evidence="3">
    <location>
        <begin position="7"/>
        <end position="25"/>
    </location>
</feature>
<dbReference type="AlphaFoldDB" id="A0A330L9D9"/>
<dbReference type="GO" id="GO:0022857">
    <property type="term" value="F:transmembrane transporter activity"/>
    <property type="evidence" value="ECO:0007669"/>
    <property type="project" value="InterPro"/>
</dbReference>
<dbReference type="Gene3D" id="2.40.420.20">
    <property type="match status" value="1"/>
</dbReference>
<dbReference type="GO" id="GO:0060003">
    <property type="term" value="P:copper ion export"/>
    <property type="evidence" value="ECO:0007669"/>
    <property type="project" value="TreeGrafter"/>
</dbReference>
<dbReference type="EMBL" id="OUNR01000019">
    <property type="protein sequence ID" value="SPP66329.1"/>
    <property type="molecule type" value="Genomic_DNA"/>
</dbReference>
<sequence>MTRQRLIGMGIVLIAAGAALVWLMSRPVVLPPADSRQDEMAGMDMPWMGKEQQKKPALVEEAVGPGTPLESEGVPGIVTIAPDRLQTIGVKYEPVARRPLEKIIRTVGRVAVDERKLAKVTIKFHGWIEQLFVSATGDHVKKGQQLFTIYSPDLVATQEEYLLALQGRKQMGESEFPEVARGSQDLLEATKRRFQLWDITDDHIRELEKTGKVLKTLPIHSPITGTVIKKDALAGAHVDPGQELYTIADLSHIWILADIYEYELSFVKKDQKAAVTLSYDPSTVLTGHVGFIYPTLDPKTRTAKVRFELDNRDETLKPDMYANVELRVSLGTRLAIPQEAVIESGQKQVVFLHHGGGKLEPRLIKTGVKTGEWSEVLEGLKEGEHIVTSANFLIDSESRLKSVVEGMGGMPGMKMKD</sequence>
<feature type="domain" description="CzcB-like C-terminal circularly permuted SH3-like" evidence="7">
    <location>
        <begin position="334"/>
        <end position="394"/>
    </location>
</feature>
<evidence type="ECO:0000256" key="3">
    <source>
        <dbReference type="SAM" id="Phobius"/>
    </source>
</evidence>
<evidence type="ECO:0000259" key="7">
    <source>
        <dbReference type="Pfam" id="PF25975"/>
    </source>
</evidence>
<dbReference type="InterPro" id="IPR058649">
    <property type="entry name" value="CzcB_C"/>
</dbReference>
<feature type="domain" description="CusB-like beta-barrel" evidence="6">
    <location>
        <begin position="253"/>
        <end position="327"/>
    </location>
</feature>
<dbReference type="GO" id="GO:0046914">
    <property type="term" value="F:transition metal ion binding"/>
    <property type="evidence" value="ECO:0007669"/>
    <property type="project" value="TreeGrafter"/>
</dbReference>
<keyword evidence="3" id="KW-1133">Transmembrane helix</keyword>
<name>A0A330L9D9_9BACT</name>
<organism evidence="8 9">
    <name type="scientific">Nitrospira lenta</name>
    <dbReference type="NCBI Taxonomy" id="1436998"/>
    <lineage>
        <taxon>Bacteria</taxon>
        <taxon>Pseudomonadati</taxon>
        <taxon>Nitrospirota</taxon>
        <taxon>Nitrospiria</taxon>
        <taxon>Nitrospirales</taxon>
        <taxon>Nitrospiraceae</taxon>
        <taxon>Nitrospira</taxon>
    </lineage>
</organism>
<dbReference type="RefSeq" id="WP_181416909.1">
    <property type="nucleotide sequence ID" value="NZ_OUNR01000019.1"/>
</dbReference>
<keyword evidence="9" id="KW-1185">Reference proteome</keyword>
<accession>A0A330L9D9</accession>
<evidence type="ECO:0000313" key="9">
    <source>
        <dbReference type="Proteomes" id="UP000248168"/>
    </source>
</evidence>
<dbReference type="Gene3D" id="2.40.50.100">
    <property type="match status" value="1"/>
</dbReference>
<dbReference type="Pfam" id="PF25919">
    <property type="entry name" value="BSH_CusB"/>
    <property type="match status" value="1"/>
</dbReference>
<evidence type="ECO:0000259" key="4">
    <source>
        <dbReference type="Pfam" id="PF25869"/>
    </source>
</evidence>
<dbReference type="Pfam" id="PF25975">
    <property type="entry name" value="CzcB_C"/>
    <property type="match status" value="1"/>
</dbReference>
<dbReference type="GO" id="GO:0030288">
    <property type="term" value="C:outer membrane-bounded periplasmic space"/>
    <property type="evidence" value="ECO:0007669"/>
    <property type="project" value="TreeGrafter"/>
</dbReference>
<dbReference type="Pfam" id="PF25869">
    <property type="entry name" value="3HB_CusB"/>
    <property type="match status" value="1"/>
</dbReference>
<dbReference type="FunFam" id="2.40.30.170:FF:000010">
    <property type="entry name" value="Efflux RND transporter periplasmic adaptor subunit"/>
    <property type="match status" value="1"/>
</dbReference>
<dbReference type="NCBIfam" id="TIGR01730">
    <property type="entry name" value="RND_mfp"/>
    <property type="match status" value="1"/>
</dbReference>
<dbReference type="Gene3D" id="6.10.140.730">
    <property type="match status" value="1"/>
</dbReference>
<dbReference type="InterPro" id="IPR058791">
    <property type="entry name" value="3HB_CusB"/>
</dbReference>
<dbReference type="GO" id="GO:0016020">
    <property type="term" value="C:membrane"/>
    <property type="evidence" value="ECO:0007669"/>
    <property type="project" value="InterPro"/>
</dbReference>
<dbReference type="FunCoup" id="A0A330L9D9">
    <property type="interactions" value="134"/>
</dbReference>
<proteinExistence type="inferred from homology"/>
<feature type="domain" description="CusB-like barrel-sandwich hybrid" evidence="5">
    <location>
        <begin position="118"/>
        <end position="248"/>
    </location>
</feature>